<dbReference type="SUPFAM" id="SSF46689">
    <property type="entry name" value="Homeodomain-like"/>
    <property type="match status" value="1"/>
</dbReference>
<dbReference type="GO" id="GO:0003700">
    <property type="term" value="F:DNA-binding transcription factor activity"/>
    <property type="evidence" value="ECO:0007669"/>
    <property type="project" value="InterPro"/>
</dbReference>
<evidence type="ECO:0000256" key="3">
    <source>
        <dbReference type="ARBA" id="ARBA00023163"/>
    </source>
</evidence>
<dbReference type="Proteomes" id="UP000033121">
    <property type="component" value="Unassembled WGS sequence"/>
</dbReference>
<dbReference type="Gene3D" id="1.10.10.60">
    <property type="entry name" value="Homeodomain-like"/>
    <property type="match status" value="1"/>
</dbReference>
<dbReference type="PANTHER" id="PTHR43280:SF32">
    <property type="entry name" value="TRANSCRIPTIONAL REGULATORY PROTEIN"/>
    <property type="match status" value="1"/>
</dbReference>
<gene>
    <name evidence="5" type="ORF">FPE01S_03_07330</name>
</gene>
<evidence type="ECO:0000256" key="1">
    <source>
        <dbReference type="ARBA" id="ARBA00023015"/>
    </source>
</evidence>
<keyword evidence="2" id="KW-0238">DNA-binding</keyword>
<dbReference type="RefSeq" id="WP_046370572.1">
    <property type="nucleotide sequence ID" value="NZ_BBWV01000003.1"/>
</dbReference>
<keyword evidence="6" id="KW-1185">Reference proteome</keyword>
<feature type="domain" description="HTH araC/xylS-type" evidence="4">
    <location>
        <begin position="171"/>
        <end position="269"/>
    </location>
</feature>
<dbReference type="InterPro" id="IPR009057">
    <property type="entry name" value="Homeodomain-like_sf"/>
</dbReference>
<accession>A0A0E9N4E1</accession>
<keyword evidence="3" id="KW-0804">Transcription</keyword>
<organism evidence="5 6">
    <name type="scientific">Flavihumibacter petaseus NBRC 106054</name>
    <dbReference type="NCBI Taxonomy" id="1220578"/>
    <lineage>
        <taxon>Bacteria</taxon>
        <taxon>Pseudomonadati</taxon>
        <taxon>Bacteroidota</taxon>
        <taxon>Chitinophagia</taxon>
        <taxon>Chitinophagales</taxon>
        <taxon>Chitinophagaceae</taxon>
        <taxon>Flavihumibacter</taxon>
    </lineage>
</organism>
<comment type="caution">
    <text evidence="5">The sequence shown here is derived from an EMBL/GenBank/DDBJ whole genome shotgun (WGS) entry which is preliminary data.</text>
</comment>
<keyword evidence="1" id="KW-0805">Transcription regulation</keyword>
<dbReference type="EMBL" id="BBWV01000003">
    <property type="protein sequence ID" value="GAO44694.1"/>
    <property type="molecule type" value="Genomic_DNA"/>
</dbReference>
<evidence type="ECO:0000256" key="2">
    <source>
        <dbReference type="ARBA" id="ARBA00023125"/>
    </source>
</evidence>
<sequence>MLPTLSAPEHIGISALRVIREDIASRYEIIWLSQGAGHLTVNRNRNVLGNGLVYVVSPGQLRMIDLYAGSTGYHLSVSPQLFHAADSKLVFVSMLEQCSRLGNAMTMQAGADNDKEIEELLLKIEQETKTVHHLQLEMLQAFFRTLVLYLSRLTVVGRDWHNTTNDQRIVRSFIQLVNNHYIRKKMVAEYAQELCVTRSYLNKIVKKVSGSTASEIIQQRIIQEAKKEAIRSGSSLKQIAYSLGFDDCAHFSKFFKSNCGMSFTDYKKELEVFR</sequence>
<dbReference type="Pfam" id="PF12833">
    <property type="entry name" value="HTH_18"/>
    <property type="match status" value="1"/>
</dbReference>
<dbReference type="InterPro" id="IPR018060">
    <property type="entry name" value="HTH_AraC"/>
</dbReference>
<name>A0A0E9N4E1_9BACT</name>
<evidence type="ECO:0000313" key="5">
    <source>
        <dbReference type="EMBL" id="GAO44694.1"/>
    </source>
</evidence>
<dbReference type="PROSITE" id="PS01124">
    <property type="entry name" value="HTH_ARAC_FAMILY_2"/>
    <property type="match status" value="1"/>
</dbReference>
<evidence type="ECO:0000259" key="4">
    <source>
        <dbReference type="PROSITE" id="PS01124"/>
    </source>
</evidence>
<proteinExistence type="predicted"/>
<protein>
    <submittedName>
        <fullName evidence="5">Putative AraC family transcriptional regulator</fullName>
    </submittedName>
</protein>
<reference evidence="5 6" key="1">
    <citation type="submission" date="2015-04" db="EMBL/GenBank/DDBJ databases">
        <title>Whole genome shotgun sequence of Flavihumibacter petaseus NBRC 106054.</title>
        <authorList>
            <person name="Miyazawa S."/>
            <person name="Hosoyama A."/>
            <person name="Hashimoto M."/>
            <person name="Noguchi M."/>
            <person name="Tsuchikane K."/>
            <person name="Ohji S."/>
            <person name="Yamazoe A."/>
            <person name="Ichikawa N."/>
            <person name="Kimura A."/>
            <person name="Fujita N."/>
        </authorList>
    </citation>
    <scope>NUCLEOTIDE SEQUENCE [LARGE SCALE GENOMIC DNA]</scope>
    <source>
        <strain evidence="5 6">NBRC 106054</strain>
    </source>
</reference>
<evidence type="ECO:0000313" key="6">
    <source>
        <dbReference type="Proteomes" id="UP000033121"/>
    </source>
</evidence>
<dbReference type="AlphaFoldDB" id="A0A0E9N4E1"/>
<dbReference type="STRING" id="1220578.FPE01S_03_07330"/>
<dbReference type="GO" id="GO:0043565">
    <property type="term" value="F:sequence-specific DNA binding"/>
    <property type="evidence" value="ECO:0007669"/>
    <property type="project" value="InterPro"/>
</dbReference>
<dbReference type="OrthoDB" id="9793451at2"/>
<dbReference type="SMART" id="SM00342">
    <property type="entry name" value="HTH_ARAC"/>
    <property type="match status" value="1"/>
</dbReference>
<dbReference type="PANTHER" id="PTHR43280">
    <property type="entry name" value="ARAC-FAMILY TRANSCRIPTIONAL REGULATOR"/>
    <property type="match status" value="1"/>
</dbReference>